<evidence type="ECO:0000256" key="1">
    <source>
        <dbReference type="ARBA" id="ARBA00008522"/>
    </source>
</evidence>
<dbReference type="HAMAP" id="MF_00489">
    <property type="entry name" value="UPF0178"/>
    <property type="match status" value="1"/>
</dbReference>
<dbReference type="RefSeq" id="WP_263712653.1">
    <property type="nucleotide sequence ID" value="NZ_JAOWKX010000005.1"/>
</dbReference>
<dbReference type="Proteomes" id="UP001652504">
    <property type="component" value="Unassembled WGS sequence"/>
</dbReference>
<name>A0ABT3A9L7_9ALTE</name>
<reference evidence="3 4" key="1">
    <citation type="submission" date="2022-10" db="EMBL/GenBank/DDBJ databases">
        <title>Aestuariibacter sp. AA17 isolated from Montipora capitata coral fragment.</title>
        <authorList>
            <person name="Emsley S.A."/>
            <person name="Pfannmuller K.M."/>
            <person name="Loughran R.M."/>
            <person name="Shlafstein M."/>
            <person name="Papke E."/>
            <person name="Saw J.H."/>
            <person name="Ushijima B."/>
            <person name="Videau P."/>
        </authorList>
    </citation>
    <scope>NUCLEOTIDE SEQUENCE [LARGE SCALE GENOMIC DNA]</scope>
    <source>
        <strain evidence="3 4">AA17</strain>
    </source>
</reference>
<protein>
    <recommendedName>
        <fullName evidence="2">UPF0178 protein OE749_11760</fullName>
    </recommendedName>
</protein>
<dbReference type="PANTHER" id="PTHR35146">
    <property type="entry name" value="UPF0178 PROTEIN YAII"/>
    <property type="match status" value="1"/>
</dbReference>
<comment type="caution">
    <text evidence="3">The sequence shown here is derived from an EMBL/GenBank/DDBJ whole genome shotgun (WGS) entry which is preliminary data.</text>
</comment>
<dbReference type="PANTHER" id="PTHR35146:SF1">
    <property type="entry name" value="UPF0178 PROTEIN YAII"/>
    <property type="match status" value="1"/>
</dbReference>
<dbReference type="EMBL" id="JAOWKX010000005">
    <property type="protein sequence ID" value="MCV2885370.1"/>
    <property type="molecule type" value="Genomic_DNA"/>
</dbReference>
<dbReference type="CDD" id="cd18720">
    <property type="entry name" value="PIN_YqxD-like"/>
    <property type="match status" value="1"/>
</dbReference>
<proteinExistence type="inferred from homology"/>
<organism evidence="3 4">
    <name type="scientific">Fluctibacter corallii</name>
    <dbReference type="NCBI Taxonomy" id="2984329"/>
    <lineage>
        <taxon>Bacteria</taxon>
        <taxon>Pseudomonadati</taxon>
        <taxon>Pseudomonadota</taxon>
        <taxon>Gammaproteobacteria</taxon>
        <taxon>Alteromonadales</taxon>
        <taxon>Alteromonadaceae</taxon>
        <taxon>Fluctibacter</taxon>
    </lineage>
</organism>
<comment type="similarity">
    <text evidence="1 2">Belongs to the UPF0178 family.</text>
</comment>
<evidence type="ECO:0000256" key="2">
    <source>
        <dbReference type="HAMAP-Rule" id="MF_00489"/>
    </source>
</evidence>
<evidence type="ECO:0000313" key="4">
    <source>
        <dbReference type="Proteomes" id="UP001652504"/>
    </source>
</evidence>
<keyword evidence="4" id="KW-1185">Reference proteome</keyword>
<gene>
    <name evidence="3" type="ORF">OE749_11760</name>
</gene>
<dbReference type="Pfam" id="PF02639">
    <property type="entry name" value="DUF188"/>
    <property type="match status" value="1"/>
</dbReference>
<dbReference type="InterPro" id="IPR003791">
    <property type="entry name" value="UPF0178"/>
</dbReference>
<evidence type="ECO:0000313" key="3">
    <source>
        <dbReference type="EMBL" id="MCV2885370.1"/>
    </source>
</evidence>
<dbReference type="NCBIfam" id="NF001095">
    <property type="entry name" value="PRK00124.1"/>
    <property type="match status" value="1"/>
</dbReference>
<sequence length="153" mass="16759">MSQFTVWVDADGCPNIIKEVLFKAAQRTGVQLTLVANHYVKVPPAKNIAFLQVEQGFDVADNELVQRIESGDMLITSDLPLASDAIAKQVSVINFRGEALTKENIGSRLNMRDFLDTIRSSGVHTGGPPPLGQSDKQTFANTFDRVLTQKLNS</sequence>
<accession>A0ABT3A9L7</accession>